<organism evidence="5">
    <name type="scientific">Schaalia odontolytica</name>
    <dbReference type="NCBI Taxonomy" id="1660"/>
    <lineage>
        <taxon>Bacteria</taxon>
        <taxon>Bacillati</taxon>
        <taxon>Actinomycetota</taxon>
        <taxon>Actinomycetes</taxon>
        <taxon>Actinomycetales</taxon>
        <taxon>Actinomycetaceae</taxon>
        <taxon>Schaalia</taxon>
    </lineage>
</organism>
<dbReference type="InterPro" id="IPR001638">
    <property type="entry name" value="Solute-binding_3/MltF_N"/>
</dbReference>
<feature type="signal peptide" evidence="2">
    <location>
        <begin position="1"/>
        <end position="28"/>
    </location>
</feature>
<dbReference type="PANTHER" id="PTHR35936:SF17">
    <property type="entry name" value="ARGININE-BINDING EXTRACELLULAR PROTEIN ARTP"/>
    <property type="match status" value="1"/>
</dbReference>
<dbReference type="SMART" id="SM00079">
    <property type="entry name" value="PBPe"/>
    <property type="match status" value="1"/>
</dbReference>
<proteinExistence type="predicted"/>
<accession>A0A6N2RX27</accession>
<evidence type="ECO:0000259" key="3">
    <source>
        <dbReference type="SMART" id="SM00062"/>
    </source>
</evidence>
<dbReference type="PROSITE" id="PS51257">
    <property type="entry name" value="PROKAR_LIPOPROTEIN"/>
    <property type="match status" value="1"/>
</dbReference>
<dbReference type="GO" id="GO:0015276">
    <property type="term" value="F:ligand-gated monoatomic ion channel activity"/>
    <property type="evidence" value="ECO:0007669"/>
    <property type="project" value="InterPro"/>
</dbReference>
<keyword evidence="1 2" id="KW-0732">Signal</keyword>
<gene>
    <name evidence="5" type="primary">fliY</name>
    <name evidence="5" type="ORF">AOLFYP35_00576</name>
</gene>
<feature type="domain" description="Solute-binding protein family 3/N-terminal" evidence="3">
    <location>
        <begin position="57"/>
        <end position="285"/>
    </location>
</feature>
<evidence type="ECO:0000313" key="5">
    <source>
        <dbReference type="EMBL" id="VYS85597.1"/>
    </source>
</evidence>
<evidence type="ECO:0000256" key="1">
    <source>
        <dbReference type="ARBA" id="ARBA00022729"/>
    </source>
</evidence>
<dbReference type="InterPro" id="IPR001320">
    <property type="entry name" value="Iontro_rcpt_C"/>
</dbReference>
<dbReference type="CDD" id="cd13530">
    <property type="entry name" value="PBP2_peptides_like"/>
    <property type="match status" value="1"/>
</dbReference>
<dbReference type="Pfam" id="PF00497">
    <property type="entry name" value="SBP_bac_3"/>
    <property type="match status" value="1"/>
</dbReference>
<reference evidence="5" key="1">
    <citation type="submission" date="2019-11" db="EMBL/GenBank/DDBJ databases">
        <authorList>
            <person name="Feng L."/>
        </authorList>
    </citation>
    <scope>NUCLEOTIDE SEQUENCE</scope>
    <source>
        <strain evidence="5">AodontolyticusLFYP35</strain>
    </source>
</reference>
<evidence type="ECO:0000259" key="4">
    <source>
        <dbReference type="SMART" id="SM00079"/>
    </source>
</evidence>
<sequence>MVRPKIRFRKSALVAIAATAVMALGACAGGATSSNTTSATADANATGEALPTVTKGKLTIATGDPAYTPWVLNDNPESGEGYEAAVAYAVAEKLGFSKDQVVWKRTTFDSAIAPGAKDWDFNIQQFSITDARKQAVDFSSPYYTTSEAVVAVKGTPAAEAKSLEDLKKLKFGVQTGTTSQNYVMNKLKPSTDPLIFNGSADVVQALKGGQVDAIVVDLPTAFNVIATQVENGTVVGQFTANEDGNNFGLLLPKGSALTPAVTKAVDTLRDNGTLAELQKKWLADAASAPIFEQ</sequence>
<dbReference type="GO" id="GO:0016020">
    <property type="term" value="C:membrane"/>
    <property type="evidence" value="ECO:0007669"/>
    <property type="project" value="InterPro"/>
</dbReference>
<name>A0A6N2RX27_9ACTO</name>
<feature type="domain" description="Ionotropic glutamate receptor C-terminal" evidence="4">
    <location>
        <begin position="57"/>
        <end position="284"/>
    </location>
</feature>
<dbReference type="Gene3D" id="3.40.190.10">
    <property type="entry name" value="Periplasmic binding protein-like II"/>
    <property type="match status" value="2"/>
</dbReference>
<feature type="chain" id="PRO_5039122680" evidence="2">
    <location>
        <begin position="29"/>
        <end position="293"/>
    </location>
</feature>
<dbReference type="EMBL" id="CACRSM010000002">
    <property type="protein sequence ID" value="VYS85597.1"/>
    <property type="molecule type" value="Genomic_DNA"/>
</dbReference>
<dbReference type="SMART" id="SM00062">
    <property type="entry name" value="PBPb"/>
    <property type="match status" value="1"/>
</dbReference>
<dbReference type="AlphaFoldDB" id="A0A6N2RX27"/>
<dbReference type="SUPFAM" id="SSF53850">
    <property type="entry name" value="Periplasmic binding protein-like II"/>
    <property type="match status" value="1"/>
</dbReference>
<dbReference type="PANTHER" id="PTHR35936">
    <property type="entry name" value="MEMBRANE-BOUND LYTIC MUREIN TRANSGLYCOSYLASE F"/>
    <property type="match status" value="1"/>
</dbReference>
<protein>
    <submittedName>
        <fullName evidence="5">Cystine-binding periplasmic protein</fullName>
    </submittedName>
</protein>
<evidence type="ECO:0000256" key="2">
    <source>
        <dbReference type="SAM" id="SignalP"/>
    </source>
</evidence>